<dbReference type="Proteomes" id="UP000317713">
    <property type="component" value="Chromosome"/>
</dbReference>
<dbReference type="EMBL" id="CP042161">
    <property type="protein sequence ID" value="QDS35635.1"/>
    <property type="molecule type" value="Genomic_DNA"/>
</dbReference>
<organism evidence="1 2">
    <name type="scientific">Brevibacillus brevis</name>
    <name type="common">Bacillus brevis</name>
    <dbReference type="NCBI Taxonomy" id="1393"/>
    <lineage>
        <taxon>Bacteria</taxon>
        <taxon>Bacillati</taxon>
        <taxon>Bacillota</taxon>
        <taxon>Bacilli</taxon>
        <taxon>Bacillales</taxon>
        <taxon>Paenibacillaceae</taxon>
        <taxon>Brevibacillus</taxon>
    </lineage>
</organism>
<protein>
    <submittedName>
        <fullName evidence="1">Uncharacterized protein</fullName>
    </submittedName>
</protein>
<dbReference type="RefSeq" id="WP_144617250.1">
    <property type="nucleotide sequence ID" value="NZ_CP042161.1"/>
</dbReference>
<dbReference type="AlphaFoldDB" id="A0A517I9T3"/>
<accession>A0A517I9T3</accession>
<dbReference type="Pfam" id="PF14425">
    <property type="entry name" value="Imm3"/>
    <property type="match status" value="2"/>
</dbReference>
<sequence>MRRNYEALFGAFYERYFDFKSEKMSDVEALVRTSDAYFGVQRRGEMEKAVVNIAEGRIYLTHSKIFIKAKEIIVEALNSIDLKKLQLETSPDEYQDILERRDMVLDGIDNIPIDYSPYTRWYYYEMEKEVRNYFGVIINDIKNVSEIVAKIMERFERECTNTPSENIVVKTTIAELLIRHGIKENEQFVKIRNELEQFNINDVGEQLSEDEKADLSIRIKEVLSK</sequence>
<reference evidence="1 2" key="1">
    <citation type="submission" date="2019-07" db="EMBL/GenBank/DDBJ databases">
        <title>Characterization of Brevibacillus brevis HK544, as a potential biocontrol agent.</title>
        <authorList>
            <person name="Kim H."/>
        </authorList>
    </citation>
    <scope>NUCLEOTIDE SEQUENCE [LARGE SCALE GENOMIC DNA]</scope>
    <source>
        <strain evidence="1 2">HK544</strain>
    </source>
</reference>
<evidence type="ECO:0000313" key="1">
    <source>
        <dbReference type="EMBL" id="QDS35635.1"/>
    </source>
</evidence>
<gene>
    <name evidence="1" type="ORF">FPS98_17375</name>
</gene>
<proteinExistence type="predicted"/>
<name>A0A517I9T3_BREBE</name>
<evidence type="ECO:0000313" key="2">
    <source>
        <dbReference type="Proteomes" id="UP000317713"/>
    </source>
</evidence>
<dbReference type="InterPro" id="IPR025678">
    <property type="entry name" value="Imm3"/>
</dbReference>